<dbReference type="GO" id="GO:0016757">
    <property type="term" value="F:glycosyltransferase activity"/>
    <property type="evidence" value="ECO:0007669"/>
    <property type="project" value="InterPro"/>
</dbReference>
<dbReference type="PANTHER" id="PTHR45947">
    <property type="entry name" value="SULFOQUINOVOSYL TRANSFERASE SQD2"/>
    <property type="match status" value="1"/>
</dbReference>
<feature type="domain" description="Glycosyl transferase family 1" evidence="1">
    <location>
        <begin position="232"/>
        <end position="398"/>
    </location>
</feature>
<dbReference type="Pfam" id="PF00534">
    <property type="entry name" value="Glycos_transf_1"/>
    <property type="match status" value="1"/>
</dbReference>
<evidence type="ECO:0000313" key="3">
    <source>
        <dbReference type="Proteomes" id="UP001138802"/>
    </source>
</evidence>
<dbReference type="Proteomes" id="UP001138802">
    <property type="component" value="Unassembled WGS sequence"/>
</dbReference>
<dbReference type="InterPro" id="IPR050194">
    <property type="entry name" value="Glycosyltransferase_grp1"/>
</dbReference>
<organism evidence="2 3">
    <name type="scientific">Thiocapsa imhoffii</name>
    <dbReference type="NCBI Taxonomy" id="382777"/>
    <lineage>
        <taxon>Bacteria</taxon>
        <taxon>Pseudomonadati</taxon>
        <taxon>Pseudomonadota</taxon>
        <taxon>Gammaproteobacteria</taxon>
        <taxon>Chromatiales</taxon>
        <taxon>Chromatiaceae</taxon>
        <taxon>Thiocapsa</taxon>
    </lineage>
</organism>
<dbReference type="AlphaFoldDB" id="A0A9X1B7B8"/>
<keyword evidence="2" id="KW-0808">Transferase</keyword>
<dbReference type="EMBL" id="NRSD01000002">
    <property type="protein sequence ID" value="MBK1643684.1"/>
    <property type="molecule type" value="Genomic_DNA"/>
</dbReference>
<dbReference type="InterPro" id="IPR001296">
    <property type="entry name" value="Glyco_trans_1"/>
</dbReference>
<comment type="caution">
    <text evidence="2">The sequence shown here is derived from an EMBL/GenBank/DDBJ whole genome shotgun (WGS) entry which is preliminary data.</text>
</comment>
<reference evidence="2 3" key="1">
    <citation type="journal article" date="2020" name="Microorganisms">
        <title>Osmotic Adaptation and Compatible Solute Biosynthesis of Phototrophic Bacteria as Revealed from Genome Analyses.</title>
        <authorList>
            <person name="Imhoff J.F."/>
            <person name="Rahn T."/>
            <person name="Kunzel S."/>
            <person name="Keller A."/>
            <person name="Neulinger S.C."/>
        </authorList>
    </citation>
    <scope>NUCLEOTIDE SEQUENCE [LARGE SCALE GENOMIC DNA]</scope>
    <source>
        <strain evidence="2 3">DSM 21303</strain>
    </source>
</reference>
<keyword evidence="3" id="KW-1185">Reference proteome</keyword>
<name>A0A9X1B7B8_9GAMM</name>
<dbReference type="PANTHER" id="PTHR45947:SF3">
    <property type="entry name" value="SULFOQUINOVOSYL TRANSFERASE SQD2"/>
    <property type="match status" value="1"/>
</dbReference>
<evidence type="ECO:0000259" key="1">
    <source>
        <dbReference type="Pfam" id="PF00534"/>
    </source>
</evidence>
<dbReference type="SUPFAM" id="SSF53756">
    <property type="entry name" value="UDP-Glycosyltransferase/glycogen phosphorylase"/>
    <property type="match status" value="1"/>
</dbReference>
<protein>
    <submittedName>
        <fullName evidence="2">Glycosyl transferase</fullName>
    </submittedName>
</protein>
<dbReference type="CDD" id="cd03801">
    <property type="entry name" value="GT4_PimA-like"/>
    <property type="match status" value="1"/>
</dbReference>
<sequence>MTSDIGTPRVLVSAYQCGPGMGSVSQIGWHWYRRLAQQLPTTLLTHVRNREAIEAAGGAVADSQILYVDTEWFAGPLYRFASRLFPTSEHAVFLISSLDFFVYDRAAWRLAQTSIDTHGPWDLVHAPTPVSPLATTRLYRLGVPTLLGPWNGHLGVPRGFREIMRKDSMWLSPLRDLGRFADALIGGTRHASVLLTATAATVAGIPRRYRHLCVPMLENGVDLETFQPAPWPKAPGIAGEPLRLVYVGRLVPFKGLGMLLDALARLTDEMPIQLSVVGEGPMAAEWRDQAARLGLEDRVRFLGNLPPPAVAEEMRRAHAFCLPSVRESGGAVLLEAMACARPVIAVAFGGPAEIVDDAVGRALPADGPEAVVAGFVEACRDLVRDPDTWRRRGETGRQRAEERYSWDAKVASAIALYRDLLTDPAGARARRQTVATGGGHDSGERS</sequence>
<proteinExistence type="predicted"/>
<gene>
    <name evidence="2" type="ORF">CKO25_03210</name>
</gene>
<accession>A0A9X1B7B8</accession>
<dbReference type="Gene3D" id="3.40.50.2000">
    <property type="entry name" value="Glycogen Phosphorylase B"/>
    <property type="match status" value="2"/>
</dbReference>
<evidence type="ECO:0000313" key="2">
    <source>
        <dbReference type="EMBL" id="MBK1643684.1"/>
    </source>
</evidence>